<keyword evidence="3 10" id="KW-0812">Transmembrane</keyword>
<comment type="catalytic activity">
    <reaction evidence="8">
        <text>L-threonyl-[protein] + ATP = O-phospho-L-threonyl-[protein] + ADP + H(+)</text>
        <dbReference type="Rhea" id="RHEA:46608"/>
        <dbReference type="Rhea" id="RHEA-COMP:11060"/>
        <dbReference type="Rhea" id="RHEA-COMP:11605"/>
        <dbReference type="ChEBI" id="CHEBI:15378"/>
        <dbReference type="ChEBI" id="CHEBI:30013"/>
        <dbReference type="ChEBI" id="CHEBI:30616"/>
        <dbReference type="ChEBI" id="CHEBI:61977"/>
        <dbReference type="ChEBI" id="CHEBI:456216"/>
        <dbReference type="EC" id="2.7.11.1"/>
    </reaction>
</comment>
<evidence type="ECO:0000256" key="5">
    <source>
        <dbReference type="ARBA" id="ARBA00022989"/>
    </source>
</evidence>
<evidence type="ECO:0000256" key="3">
    <source>
        <dbReference type="ARBA" id="ARBA00022692"/>
    </source>
</evidence>
<evidence type="ECO:0000259" key="12">
    <source>
        <dbReference type="Pfam" id="PF14380"/>
    </source>
</evidence>
<accession>A0AAU9SKX8</accession>
<evidence type="ECO:0000256" key="10">
    <source>
        <dbReference type="SAM" id="Phobius"/>
    </source>
</evidence>
<evidence type="ECO:0000256" key="2">
    <source>
        <dbReference type="ARBA" id="ARBA00012513"/>
    </source>
</evidence>
<reference evidence="13 14" key="1">
    <citation type="submission" date="2022-03" db="EMBL/GenBank/DDBJ databases">
        <authorList>
            <person name="Nunn A."/>
            <person name="Chopra R."/>
            <person name="Nunn A."/>
            <person name="Contreras Garrido A."/>
        </authorList>
    </citation>
    <scope>NUCLEOTIDE SEQUENCE [LARGE SCALE GENOMIC DNA]</scope>
</reference>
<comment type="catalytic activity">
    <reaction evidence="9">
        <text>L-seryl-[protein] + ATP = O-phospho-L-seryl-[protein] + ADP + H(+)</text>
        <dbReference type="Rhea" id="RHEA:17989"/>
        <dbReference type="Rhea" id="RHEA-COMP:9863"/>
        <dbReference type="Rhea" id="RHEA-COMP:11604"/>
        <dbReference type="ChEBI" id="CHEBI:15378"/>
        <dbReference type="ChEBI" id="CHEBI:29999"/>
        <dbReference type="ChEBI" id="CHEBI:30616"/>
        <dbReference type="ChEBI" id="CHEBI:83421"/>
        <dbReference type="ChEBI" id="CHEBI:456216"/>
        <dbReference type="EC" id="2.7.11.1"/>
    </reaction>
</comment>
<dbReference type="PANTHER" id="PTHR33138:SF11">
    <property type="entry name" value="KINASE-LIKE PROTEIN"/>
    <property type="match status" value="1"/>
</dbReference>
<evidence type="ECO:0000256" key="4">
    <source>
        <dbReference type="ARBA" id="ARBA00022729"/>
    </source>
</evidence>
<gene>
    <name evidence="13" type="ORF">TAV2_LOCUS17348</name>
</gene>
<keyword evidence="14" id="KW-1185">Reference proteome</keyword>
<evidence type="ECO:0000256" key="8">
    <source>
        <dbReference type="ARBA" id="ARBA00047899"/>
    </source>
</evidence>
<evidence type="ECO:0000256" key="9">
    <source>
        <dbReference type="ARBA" id="ARBA00048679"/>
    </source>
</evidence>
<evidence type="ECO:0000256" key="1">
    <source>
        <dbReference type="ARBA" id="ARBA00004479"/>
    </source>
</evidence>
<protein>
    <recommendedName>
        <fullName evidence="2">non-specific serine/threonine protein kinase</fullName>
        <ecNumber evidence="2">2.7.11.1</ecNumber>
    </recommendedName>
</protein>
<organism evidence="13 14">
    <name type="scientific">Thlaspi arvense</name>
    <name type="common">Field penny-cress</name>
    <dbReference type="NCBI Taxonomy" id="13288"/>
    <lineage>
        <taxon>Eukaryota</taxon>
        <taxon>Viridiplantae</taxon>
        <taxon>Streptophyta</taxon>
        <taxon>Embryophyta</taxon>
        <taxon>Tracheophyta</taxon>
        <taxon>Spermatophyta</taxon>
        <taxon>Magnoliopsida</taxon>
        <taxon>eudicotyledons</taxon>
        <taxon>Gunneridae</taxon>
        <taxon>Pentapetalae</taxon>
        <taxon>rosids</taxon>
        <taxon>malvids</taxon>
        <taxon>Brassicales</taxon>
        <taxon>Brassicaceae</taxon>
        <taxon>Thlaspideae</taxon>
        <taxon>Thlaspi</taxon>
    </lineage>
</organism>
<dbReference type="Pfam" id="PF14380">
    <property type="entry name" value="WAK_assoc"/>
    <property type="match status" value="1"/>
</dbReference>
<sequence length="327" mass="37088">MTYQLVLLARPVNYLFHYPKGHDKQEHGWCEALFQCGNITAGFPFWGGNRHEHCGHPSLKLHCNKNNSATLIILDQEYSVLHLNHTSYTLTLARRDHLGSFCSSNFTNIILPPNIFELSSTYENLTVFYQCESFHPYLPSDTCPNKGFISVSDNPGYHETCHDNFTVNVPKSFVLKEEERDVAHLESSLKKGFEVKVKIDAKACEKCLSSHRRCGFNEYLPSEVKCGPLPPQTGISPGAKIGLGVCVILFVLLVITSFLQILRKRKRKTSHDMTQQNLKTLNPQHDLKALITLKQYSYANVKRITKSFTEVHTSKKFSLLSSKSNLP</sequence>
<feature type="transmembrane region" description="Helical" evidence="10">
    <location>
        <begin position="241"/>
        <end position="262"/>
    </location>
</feature>
<dbReference type="GO" id="GO:0030247">
    <property type="term" value="F:polysaccharide binding"/>
    <property type="evidence" value="ECO:0007669"/>
    <property type="project" value="InterPro"/>
</dbReference>
<keyword evidence="4" id="KW-0732">Signal</keyword>
<dbReference type="GO" id="GO:0004674">
    <property type="term" value="F:protein serine/threonine kinase activity"/>
    <property type="evidence" value="ECO:0007669"/>
    <property type="project" value="UniProtKB-KW"/>
</dbReference>
<evidence type="ECO:0000313" key="14">
    <source>
        <dbReference type="Proteomes" id="UP000836841"/>
    </source>
</evidence>
<evidence type="ECO:0000259" key="11">
    <source>
        <dbReference type="Pfam" id="PF13947"/>
    </source>
</evidence>
<dbReference type="EC" id="2.7.11.1" evidence="2"/>
<feature type="domain" description="Wall-associated receptor kinase C-terminal" evidence="12">
    <location>
        <begin position="157"/>
        <end position="218"/>
    </location>
</feature>
<dbReference type="EMBL" id="OU466861">
    <property type="protein sequence ID" value="CAH2065758.1"/>
    <property type="molecule type" value="Genomic_DNA"/>
</dbReference>
<keyword evidence="5 10" id="KW-1133">Transmembrane helix</keyword>
<proteinExistence type="predicted"/>
<dbReference type="InterPro" id="IPR032872">
    <property type="entry name" value="WAK_assoc_C"/>
</dbReference>
<dbReference type="Proteomes" id="UP000836841">
    <property type="component" value="Chromosome 5"/>
</dbReference>
<feature type="domain" description="Wall-associated receptor kinase galacturonan-binding" evidence="11">
    <location>
        <begin position="30"/>
        <end position="94"/>
    </location>
</feature>
<keyword evidence="7" id="KW-0325">Glycoprotein</keyword>
<dbReference type="Pfam" id="PF13947">
    <property type="entry name" value="GUB_WAK_bind"/>
    <property type="match status" value="1"/>
</dbReference>
<comment type="subcellular location">
    <subcellularLocation>
        <location evidence="1">Membrane</location>
        <topology evidence="1">Single-pass type I membrane protein</topology>
    </subcellularLocation>
</comment>
<dbReference type="InterPro" id="IPR025287">
    <property type="entry name" value="WAK_GUB"/>
</dbReference>
<dbReference type="GO" id="GO:0016020">
    <property type="term" value="C:membrane"/>
    <property type="evidence" value="ECO:0007669"/>
    <property type="project" value="UniProtKB-SubCell"/>
</dbReference>
<evidence type="ECO:0000256" key="7">
    <source>
        <dbReference type="ARBA" id="ARBA00023180"/>
    </source>
</evidence>
<evidence type="ECO:0000313" key="13">
    <source>
        <dbReference type="EMBL" id="CAH2065758.1"/>
    </source>
</evidence>
<dbReference type="PANTHER" id="PTHR33138">
    <property type="entry name" value="OS01G0690200 PROTEIN"/>
    <property type="match status" value="1"/>
</dbReference>
<keyword evidence="6 10" id="KW-0472">Membrane</keyword>
<dbReference type="AlphaFoldDB" id="A0AAU9SKX8"/>
<name>A0AAU9SKX8_THLAR</name>
<evidence type="ECO:0000256" key="6">
    <source>
        <dbReference type="ARBA" id="ARBA00023136"/>
    </source>
</evidence>